<dbReference type="InterPro" id="IPR017476">
    <property type="entry name" value="UDP-Glc/GDP-Man"/>
</dbReference>
<gene>
    <name evidence="5" type="ORF">GA0070611_0315</name>
</gene>
<evidence type="ECO:0000313" key="6">
    <source>
        <dbReference type="Proteomes" id="UP000199385"/>
    </source>
</evidence>
<evidence type="ECO:0000256" key="1">
    <source>
        <dbReference type="ARBA" id="ARBA00023002"/>
    </source>
</evidence>
<dbReference type="GO" id="GO:0000271">
    <property type="term" value="P:polysaccharide biosynthetic process"/>
    <property type="evidence" value="ECO:0007669"/>
    <property type="project" value="InterPro"/>
</dbReference>
<comment type="similarity">
    <text evidence="3">Belongs to the UDP-glucose/GDP-mannose dehydrogenase family.</text>
</comment>
<dbReference type="InterPro" id="IPR001732">
    <property type="entry name" value="UDP-Glc/GDP-Man_DH_N"/>
</dbReference>
<dbReference type="Pfam" id="PF03721">
    <property type="entry name" value="UDPG_MGDP_dh_N"/>
    <property type="match status" value="1"/>
</dbReference>
<dbReference type="OrthoDB" id="5193947at2"/>
<dbReference type="InterPro" id="IPR008927">
    <property type="entry name" value="6-PGluconate_DH-like_C_sf"/>
</dbReference>
<dbReference type="SUPFAM" id="SSF51735">
    <property type="entry name" value="NAD(P)-binding Rossmann-fold domains"/>
    <property type="match status" value="1"/>
</dbReference>
<dbReference type="InterPro" id="IPR028359">
    <property type="entry name" value="UDP_ManNAc/GlcNAc_DH"/>
</dbReference>
<dbReference type="PIRSF" id="PIRSF000124">
    <property type="entry name" value="UDPglc_GDPman_dh"/>
    <property type="match status" value="1"/>
</dbReference>
<keyword evidence="1" id="KW-0560">Oxidoreductase</keyword>
<dbReference type="EMBL" id="LT594323">
    <property type="protein sequence ID" value="SBT37770.1"/>
    <property type="molecule type" value="Genomic_DNA"/>
</dbReference>
<dbReference type="SMART" id="SM00984">
    <property type="entry name" value="UDPG_MGDP_dh_C"/>
    <property type="match status" value="1"/>
</dbReference>
<dbReference type="InterPro" id="IPR014026">
    <property type="entry name" value="UDP-Glc/GDP-Man_DH_dimer"/>
</dbReference>
<dbReference type="InterPro" id="IPR014027">
    <property type="entry name" value="UDP-Glc/GDP-Man_DH_C"/>
</dbReference>
<evidence type="ECO:0000256" key="2">
    <source>
        <dbReference type="ARBA" id="ARBA00023027"/>
    </source>
</evidence>
<reference evidence="6" key="1">
    <citation type="submission" date="2016-06" db="EMBL/GenBank/DDBJ databases">
        <authorList>
            <person name="Varghese N."/>
            <person name="Submissions Spin"/>
        </authorList>
    </citation>
    <scope>NUCLEOTIDE SEQUENCE [LARGE SCALE GENOMIC DNA]</scope>
    <source>
        <strain evidence="6">DSM 44815</strain>
    </source>
</reference>
<dbReference type="Proteomes" id="UP000199385">
    <property type="component" value="Chromosome I"/>
</dbReference>
<sequence length="420" mass="46131">MSAEKLVVIGQGYVGLPLAMRAVEAGMDVVGLDVDTDRVKRLATGESFVEDIPADRLGRALGSGRYRPSADYADAEGFDVCVITVPTPLRDGTPDLSYVEQAGTGIGPYVRPGCAVVLESTTYPGTTEELLRPLLESASGLRSPGDFHLGYSPERIDPGNPTWRLENTPKVVSGVDGASLERVDEFYRRIVTRTVPVTSTRVAELTKLIENTYRQVNIALINELTMLSHHLDIDVWQAIDAAETKPFGFMPFRPGPGVGGHCLPIDPCYLSWQVKRRLGRQFRFIELANDINHEMPEHVAQRIMAGLNRTGRAVSGARLLLLGLAYKKNTGDMRDSPAVDVARRLCDLGAEVRAVEPYAEPHHIPGGVLVVPLTEQEVDAADAVIVVTDHDVFDYDMVERRARYVFDTRNRCSGPAVERL</sequence>
<protein>
    <submittedName>
        <fullName evidence="5">UDP-N-acetyl-D-glucosamine dehydrogenase</fullName>
    </submittedName>
</protein>
<dbReference type="Gene3D" id="3.40.50.720">
    <property type="entry name" value="NAD(P)-binding Rossmann-like Domain"/>
    <property type="match status" value="2"/>
</dbReference>
<dbReference type="GO" id="GO:0051287">
    <property type="term" value="F:NAD binding"/>
    <property type="evidence" value="ECO:0007669"/>
    <property type="project" value="InterPro"/>
</dbReference>
<dbReference type="GO" id="GO:0016616">
    <property type="term" value="F:oxidoreductase activity, acting on the CH-OH group of donors, NAD or NADP as acceptor"/>
    <property type="evidence" value="ECO:0007669"/>
    <property type="project" value="InterPro"/>
</dbReference>
<feature type="domain" description="UDP-glucose/GDP-mannose dehydrogenase C-terminal" evidence="4">
    <location>
        <begin position="320"/>
        <end position="414"/>
    </location>
</feature>
<dbReference type="PANTHER" id="PTHR43491:SF1">
    <property type="entry name" value="UDP-N-ACETYL-D-MANNOSAMINE DEHYDROGENASE"/>
    <property type="match status" value="1"/>
</dbReference>
<organism evidence="5 6">
    <name type="scientific">Micromonospora auratinigra</name>
    <dbReference type="NCBI Taxonomy" id="261654"/>
    <lineage>
        <taxon>Bacteria</taxon>
        <taxon>Bacillati</taxon>
        <taxon>Actinomycetota</taxon>
        <taxon>Actinomycetes</taxon>
        <taxon>Micromonosporales</taxon>
        <taxon>Micromonosporaceae</taxon>
        <taxon>Micromonospora</taxon>
    </lineage>
</organism>
<evidence type="ECO:0000259" key="4">
    <source>
        <dbReference type="SMART" id="SM00984"/>
    </source>
</evidence>
<dbReference type="GO" id="GO:0016628">
    <property type="term" value="F:oxidoreductase activity, acting on the CH-CH group of donors, NAD or NADP as acceptor"/>
    <property type="evidence" value="ECO:0007669"/>
    <property type="project" value="InterPro"/>
</dbReference>
<dbReference type="Pfam" id="PF00984">
    <property type="entry name" value="UDPG_MGDP_dh"/>
    <property type="match status" value="1"/>
</dbReference>
<dbReference type="PIRSF" id="PIRSF500136">
    <property type="entry name" value="UDP_ManNAc_DH"/>
    <property type="match status" value="1"/>
</dbReference>
<accession>A0A1A8Z1L0</accession>
<proteinExistence type="inferred from homology"/>
<name>A0A1A8Z1L0_9ACTN</name>
<dbReference type="RefSeq" id="WP_091656091.1">
    <property type="nucleotide sequence ID" value="NZ_LT594323.1"/>
</dbReference>
<dbReference type="Pfam" id="PF03720">
    <property type="entry name" value="UDPG_MGDP_dh_C"/>
    <property type="match status" value="1"/>
</dbReference>
<evidence type="ECO:0000256" key="3">
    <source>
        <dbReference type="PIRNR" id="PIRNR000124"/>
    </source>
</evidence>
<evidence type="ECO:0000313" key="5">
    <source>
        <dbReference type="EMBL" id="SBT37770.1"/>
    </source>
</evidence>
<dbReference type="InterPro" id="IPR036220">
    <property type="entry name" value="UDP-Glc/GDP-Man_DH_C_sf"/>
</dbReference>
<dbReference type="AlphaFoldDB" id="A0A1A8Z1L0"/>
<dbReference type="NCBIfam" id="TIGR03026">
    <property type="entry name" value="NDP-sugDHase"/>
    <property type="match status" value="1"/>
</dbReference>
<dbReference type="STRING" id="261654.GA0070611_0315"/>
<dbReference type="SUPFAM" id="SSF48179">
    <property type="entry name" value="6-phosphogluconate dehydrogenase C-terminal domain-like"/>
    <property type="match status" value="1"/>
</dbReference>
<keyword evidence="2" id="KW-0520">NAD</keyword>
<keyword evidence="6" id="KW-1185">Reference proteome</keyword>
<dbReference type="InterPro" id="IPR036291">
    <property type="entry name" value="NAD(P)-bd_dom_sf"/>
</dbReference>
<dbReference type="PATRIC" id="fig|261654.4.peg.318"/>
<dbReference type="SUPFAM" id="SSF52413">
    <property type="entry name" value="UDP-glucose/GDP-mannose dehydrogenase C-terminal domain"/>
    <property type="match status" value="1"/>
</dbReference>
<dbReference type="PANTHER" id="PTHR43491">
    <property type="entry name" value="UDP-N-ACETYL-D-MANNOSAMINE DEHYDROGENASE"/>
    <property type="match status" value="1"/>
</dbReference>